<dbReference type="AlphaFoldDB" id="A0A835LQZ9"/>
<dbReference type="GO" id="GO:0008270">
    <property type="term" value="F:zinc ion binding"/>
    <property type="evidence" value="ECO:0007669"/>
    <property type="project" value="InterPro"/>
</dbReference>
<sequence length="126" mass="14563">ILNVAMRWRSLYSLYPVLLSNGNLIEQGELEGGRHYVLWEDPFKKPCYLFCVSSLENLESIDETFVTHLSRSEGFHEDPDTAQDLAKSSFLCYISPLDRVFGLEYDTDIFNIVLCSVMTCKFFVFL</sequence>
<reference evidence="1 2" key="1">
    <citation type="submission" date="2020-10" db="EMBL/GenBank/DDBJ databases">
        <title>The Coptis chinensis genome and diversification of protoberbering-type alkaloids.</title>
        <authorList>
            <person name="Wang B."/>
            <person name="Shu S."/>
            <person name="Song C."/>
            <person name="Liu Y."/>
        </authorList>
    </citation>
    <scope>NUCLEOTIDE SEQUENCE [LARGE SCALE GENOMIC DNA]</scope>
    <source>
        <strain evidence="1">HL-2020</strain>
        <tissue evidence="1">Leaf</tissue>
    </source>
</reference>
<feature type="non-terminal residue" evidence="1">
    <location>
        <position position="1"/>
    </location>
</feature>
<dbReference type="Gene3D" id="2.60.40.1730">
    <property type="entry name" value="tricorn interacting facor f3 domain"/>
    <property type="match status" value="1"/>
</dbReference>
<dbReference type="SUPFAM" id="SSF63737">
    <property type="entry name" value="Leukotriene A4 hydrolase N-terminal domain"/>
    <property type="match status" value="1"/>
</dbReference>
<dbReference type="PANTHER" id="PTHR46322:SF1">
    <property type="entry name" value="PUROMYCIN-SENSITIVE AMINOPEPTIDASE"/>
    <property type="match status" value="1"/>
</dbReference>
<dbReference type="EMBL" id="JADFTS010000006">
    <property type="protein sequence ID" value="KAF9600279.1"/>
    <property type="molecule type" value="Genomic_DNA"/>
</dbReference>
<dbReference type="InterPro" id="IPR012779">
    <property type="entry name" value="Peptidase_M1_pepN"/>
</dbReference>
<comment type="caution">
    <text evidence="1">The sequence shown here is derived from an EMBL/GenBank/DDBJ whole genome shotgun (WGS) entry which is preliminary data.</text>
</comment>
<name>A0A835LQZ9_9MAGN</name>
<evidence type="ECO:0000313" key="2">
    <source>
        <dbReference type="Proteomes" id="UP000631114"/>
    </source>
</evidence>
<dbReference type="OrthoDB" id="10031169at2759"/>
<accession>A0A835LQZ9</accession>
<keyword evidence="2" id="KW-1185">Reference proteome</keyword>
<evidence type="ECO:0000313" key="1">
    <source>
        <dbReference type="EMBL" id="KAF9600279.1"/>
    </source>
</evidence>
<organism evidence="1 2">
    <name type="scientific">Coptis chinensis</name>
    <dbReference type="NCBI Taxonomy" id="261450"/>
    <lineage>
        <taxon>Eukaryota</taxon>
        <taxon>Viridiplantae</taxon>
        <taxon>Streptophyta</taxon>
        <taxon>Embryophyta</taxon>
        <taxon>Tracheophyta</taxon>
        <taxon>Spermatophyta</taxon>
        <taxon>Magnoliopsida</taxon>
        <taxon>Ranunculales</taxon>
        <taxon>Ranunculaceae</taxon>
        <taxon>Coptidoideae</taxon>
        <taxon>Coptis</taxon>
    </lineage>
</organism>
<gene>
    <name evidence="1" type="ORF">IFM89_005865</name>
</gene>
<dbReference type="Proteomes" id="UP000631114">
    <property type="component" value="Unassembled WGS sequence"/>
</dbReference>
<dbReference type="InterPro" id="IPR042097">
    <property type="entry name" value="Aminopeptidase_N-like_N_sf"/>
</dbReference>
<proteinExistence type="predicted"/>
<protein>
    <submittedName>
        <fullName evidence="1">Uncharacterized protein</fullName>
    </submittedName>
</protein>
<dbReference type="GO" id="GO:0009507">
    <property type="term" value="C:chloroplast"/>
    <property type="evidence" value="ECO:0007669"/>
    <property type="project" value="TreeGrafter"/>
</dbReference>
<dbReference type="PANTHER" id="PTHR46322">
    <property type="entry name" value="PUROMYCIN-SENSITIVE AMINOPEPTIDASE"/>
    <property type="match status" value="1"/>
</dbReference>